<keyword evidence="9 12" id="KW-0472">Membrane</keyword>
<accession>A0A1Z2RRW0</accession>
<dbReference type="SUPFAM" id="SSF81336">
    <property type="entry name" value="F1F0 ATP synthase subunit A"/>
    <property type="match status" value="1"/>
</dbReference>
<evidence type="ECO:0000256" key="10">
    <source>
        <dbReference type="ARBA" id="ARBA00023310"/>
    </source>
</evidence>
<comment type="subcellular location">
    <subcellularLocation>
        <location evidence="1">Membrane</location>
        <topology evidence="1">Multi-pass membrane protein</topology>
    </subcellularLocation>
    <subcellularLocation>
        <location evidence="11">Mitochondrion inner membrane</location>
        <topology evidence="11">Multi-pass membrane protein</topology>
    </subcellularLocation>
</comment>
<protein>
    <recommendedName>
        <fullName evidence="11">ATP synthase subunit a</fullName>
    </recommendedName>
</protein>
<dbReference type="InterPro" id="IPR035908">
    <property type="entry name" value="F0_ATP_A_sf"/>
</dbReference>
<evidence type="ECO:0000256" key="11">
    <source>
        <dbReference type="RuleBase" id="RU004450"/>
    </source>
</evidence>
<dbReference type="EMBL" id="KY680277">
    <property type="protein sequence ID" value="ASA46946.1"/>
    <property type="molecule type" value="Genomic_DNA"/>
</dbReference>
<evidence type="ECO:0000256" key="5">
    <source>
        <dbReference type="ARBA" id="ARBA00022692"/>
    </source>
</evidence>
<name>A0A1Z2RRW0_9HEMI</name>
<proteinExistence type="inferred from homology"/>
<dbReference type="GO" id="GO:0046933">
    <property type="term" value="F:proton-transporting ATP synthase activity, rotational mechanism"/>
    <property type="evidence" value="ECO:0007669"/>
    <property type="project" value="TreeGrafter"/>
</dbReference>
<evidence type="ECO:0000256" key="3">
    <source>
        <dbReference type="ARBA" id="ARBA00022448"/>
    </source>
</evidence>
<evidence type="ECO:0000256" key="12">
    <source>
        <dbReference type="SAM" id="Phobius"/>
    </source>
</evidence>
<keyword evidence="7 12" id="KW-1133">Transmembrane helix</keyword>
<keyword evidence="8" id="KW-0406">Ion transport</keyword>
<evidence type="ECO:0000256" key="2">
    <source>
        <dbReference type="ARBA" id="ARBA00006810"/>
    </source>
</evidence>
<evidence type="ECO:0000256" key="1">
    <source>
        <dbReference type="ARBA" id="ARBA00004141"/>
    </source>
</evidence>
<gene>
    <name evidence="13" type="primary">ATP6</name>
</gene>
<dbReference type="CDD" id="cd00310">
    <property type="entry name" value="ATP-synt_Fo_a_6"/>
    <property type="match status" value="1"/>
</dbReference>
<dbReference type="Pfam" id="PF00119">
    <property type="entry name" value="ATP-synt_A"/>
    <property type="match status" value="1"/>
</dbReference>
<dbReference type="GO" id="GO:0005743">
    <property type="term" value="C:mitochondrial inner membrane"/>
    <property type="evidence" value="ECO:0007669"/>
    <property type="project" value="UniProtKB-SubCell"/>
</dbReference>
<keyword evidence="4" id="KW-0138">CF(0)</keyword>
<dbReference type="PANTHER" id="PTHR11410">
    <property type="entry name" value="ATP SYNTHASE SUBUNIT A"/>
    <property type="match status" value="1"/>
</dbReference>
<dbReference type="InterPro" id="IPR045083">
    <property type="entry name" value="ATP_synth_F0_asu_bact/mt"/>
</dbReference>
<evidence type="ECO:0000256" key="7">
    <source>
        <dbReference type="ARBA" id="ARBA00022989"/>
    </source>
</evidence>
<feature type="transmembrane region" description="Helical" evidence="12">
    <location>
        <begin position="182"/>
        <end position="205"/>
    </location>
</feature>
<dbReference type="AlphaFoldDB" id="A0A1Z2RRW0"/>
<geneLocation type="mitochondrion" evidence="13"/>
<feature type="transmembrane region" description="Helical" evidence="12">
    <location>
        <begin position="94"/>
        <end position="114"/>
    </location>
</feature>
<evidence type="ECO:0000256" key="4">
    <source>
        <dbReference type="ARBA" id="ARBA00022547"/>
    </source>
</evidence>
<dbReference type="InterPro" id="IPR023011">
    <property type="entry name" value="ATP_synth_F0_asu_AS"/>
</dbReference>
<dbReference type="PRINTS" id="PR00123">
    <property type="entry name" value="ATPASEA"/>
</dbReference>
<keyword evidence="5 12" id="KW-0812">Transmembrane</keyword>
<reference evidence="13" key="1">
    <citation type="submission" date="2017-02" db="EMBL/GenBank/DDBJ databases">
        <authorList>
            <person name="Peterson S.W."/>
        </authorList>
    </citation>
    <scope>NUCLEOTIDE SEQUENCE</scope>
</reference>
<comment type="similarity">
    <text evidence="2">Belongs to the ATPase A chain family.</text>
</comment>
<sequence>MMMNLFSVFDPATGTMSLNWLSMTLILIMPLSFWNLPSKLLCLILNLTDKLMMEIIMHLKKSEPSIIMVSLFMYILINNIMGLMPYVFTASAHLVFSLTLALTIWISLMLFGWINKTNSMFTHLVPVGTPIPLMPFMVMIESISNFIRPGSLAVRLSANMIAGHLLMSLLGNNLVSNFPLMLIMMWLFMGLMMFELAVAFIQSYVFMTLSTLYSSEI</sequence>
<dbReference type="GO" id="GO:0045259">
    <property type="term" value="C:proton-transporting ATP synthase complex"/>
    <property type="evidence" value="ECO:0007669"/>
    <property type="project" value="UniProtKB-KW"/>
</dbReference>
<keyword evidence="3" id="KW-0813">Transport</keyword>
<evidence type="ECO:0000313" key="13">
    <source>
        <dbReference type="EMBL" id="ASA46946.1"/>
    </source>
</evidence>
<evidence type="ECO:0000256" key="9">
    <source>
        <dbReference type="ARBA" id="ARBA00023136"/>
    </source>
</evidence>
<dbReference type="NCBIfam" id="TIGR01131">
    <property type="entry name" value="ATP_synt_6_or_A"/>
    <property type="match status" value="1"/>
</dbReference>
<dbReference type="Gene3D" id="1.20.120.220">
    <property type="entry name" value="ATP synthase, F0 complex, subunit A"/>
    <property type="match status" value="1"/>
</dbReference>
<feature type="transmembrane region" description="Helical" evidence="12">
    <location>
        <begin position="121"/>
        <end position="140"/>
    </location>
</feature>
<keyword evidence="10" id="KW-0066">ATP synthesis</keyword>
<feature type="transmembrane region" description="Helical" evidence="12">
    <location>
        <begin position="66"/>
        <end position="88"/>
    </location>
</feature>
<organism evidence="13">
    <name type="scientific">Kolla paulula</name>
    <dbReference type="NCBI Taxonomy" id="700811"/>
    <lineage>
        <taxon>Eukaryota</taxon>
        <taxon>Metazoa</taxon>
        <taxon>Ecdysozoa</taxon>
        <taxon>Arthropoda</taxon>
        <taxon>Hexapoda</taxon>
        <taxon>Insecta</taxon>
        <taxon>Pterygota</taxon>
        <taxon>Neoptera</taxon>
        <taxon>Paraneoptera</taxon>
        <taxon>Hemiptera</taxon>
        <taxon>Auchenorrhyncha</taxon>
        <taxon>Membracoidea</taxon>
        <taxon>Cicadellidae</taxon>
        <taxon>Cicadellinae</taxon>
        <taxon>Cicadellini</taxon>
        <taxon>Kolla</taxon>
    </lineage>
</organism>
<dbReference type="PANTHER" id="PTHR11410:SF0">
    <property type="entry name" value="ATP SYNTHASE SUBUNIT A"/>
    <property type="match status" value="1"/>
</dbReference>
<feature type="transmembrane region" description="Helical" evidence="12">
    <location>
        <begin position="20"/>
        <end position="45"/>
    </location>
</feature>
<dbReference type="PROSITE" id="PS00449">
    <property type="entry name" value="ATPASE_A"/>
    <property type="match status" value="1"/>
</dbReference>
<keyword evidence="13" id="KW-0496">Mitochondrion</keyword>
<keyword evidence="6" id="KW-0375">Hydrogen ion transport</keyword>
<dbReference type="InterPro" id="IPR000568">
    <property type="entry name" value="ATP_synth_F0_asu"/>
</dbReference>
<evidence type="ECO:0000256" key="8">
    <source>
        <dbReference type="ARBA" id="ARBA00023065"/>
    </source>
</evidence>
<evidence type="ECO:0000256" key="6">
    <source>
        <dbReference type="ARBA" id="ARBA00022781"/>
    </source>
</evidence>
<feature type="transmembrane region" description="Helical" evidence="12">
    <location>
        <begin position="152"/>
        <end position="170"/>
    </location>
</feature>